<proteinExistence type="predicted"/>
<dbReference type="AlphaFoldDB" id="A0A0F6YMG7"/>
<dbReference type="GO" id="GO:0004674">
    <property type="term" value="F:protein serine/threonine kinase activity"/>
    <property type="evidence" value="ECO:0007669"/>
    <property type="project" value="UniProtKB-KW"/>
</dbReference>
<accession>A0A0F6YMG7</accession>
<dbReference type="InterPro" id="IPR011009">
    <property type="entry name" value="Kinase-like_dom_sf"/>
</dbReference>
<dbReference type="PANTHER" id="PTHR43289:SF6">
    <property type="entry name" value="SERINE_THREONINE-PROTEIN KINASE NEKL-3"/>
    <property type="match status" value="1"/>
</dbReference>
<protein>
    <submittedName>
        <fullName evidence="9">Serine/threonine protein kinase PrkC, regulator of stationary phase</fullName>
    </submittedName>
</protein>
<dbReference type="EMBL" id="CP011125">
    <property type="protein sequence ID" value="AKF11345.1"/>
    <property type="molecule type" value="Genomic_DNA"/>
</dbReference>
<dbReference type="Proteomes" id="UP000034883">
    <property type="component" value="Chromosome"/>
</dbReference>
<dbReference type="PANTHER" id="PTHR43289">
    <property type="entry name" value="MITOGEN-ACTIVATED PROTEIN KINASE KINASE KINASE 20-RELATED"/>
    <property type="match status" value="1"/>
</dbReference>
<dbReference type="PROSITE" id="PS00107">
    <property type="entry name" value="PROTEIN_KINASE_ATP"/>
    <property type="match status" value="1"/>
</dbReference>
<dbReference type="InterPro" id="IPR017441">
    <property type="entry name" value="Protein_kinase_ATP_BS"/>
</dbReference>
<keyword evidence="7" id="KW-0812">Transmembrane</keyword>
<dbReference type="PROSITE" id="PS00108">
    <property type="entry name" value="PROTEIN_KINASE_ST"/>
    <property type="match status" value="1"/>
</dbReference>
<keyword evidence="1" id="KW-0808">Transferase</keyword>
<keyword evidence="4 5" id="KW-0067">ATP-binding</keyword>
<keyword evidence="2 5" id="KW-0547">Nucleotide-binding</keyword>
<feature type="transmembrane region" description="Helical" evidence="7">
    <location>
        <begin position="600"/>
        <end position="620"/>
    </location>
</feature>
<evidence type="ECO:0000256" key="7">
    <source>
        <dbReference type="SAM" id="Phobius"/>
    </source>
</evidence>
<feature type="region of interest" description="Disordered" evidence="6">
    <location>
        <begin position="1"/>
        <end position="53"/>
    </location>
</feature>
<name>A0A0F6YMG7_9BACT</name>
<dbReference type="Gene3D" id="1.10.510.10">
    <property type="entry name" value="Transferase(Phosphotransferase) domain 1"/>
    <property type="match status" value="1"/>
</dbReference>
<dbReference type="SUPFAM" id="SSF56112">
    <property type="entry name" value="Protein kinase-like (PK-like)"/>
    <property type="match status" value="1"/>
</dbReference>
<keyword evidence="7" id="KW-1133">Transmembrane helix</keyword>
<dbReference type="SMART" id="SM00220">
    <property type="entry name" value="S_TKc"/>
    <property type="match status" value="1"/>
</dbReference>
<evidence type="ECO:0000256" key="6">
    <source>
        <dbReference type="SAM" id="MobiDB-lite"/>
    </source>
</evidence>
<keyword evidence="10" id="KW-1185">Reference proteome</keyword>
<feature type="transmembrane region" description="Helical" evidence="7">
    <location>
        <begin position="452"/>
        <end position="470"/>
    </location>
</feature>
<evidence type="ECO:0000256" key="1">
    <source>
        <dbReference type="ARBA" id="ARBA00022679"/>
    </source>
</evidence>
<dbReference type="Pfam" id="PF00069">
    <property type="entry name" value="Pkinase"/>
    <property type="match status" value="1"/>
</dbReference>
<dbReference type="STRING" id="927083.DB32_008494"/>
<feature type="domain" description="Protein kinase" evidence="8">
    <location>
        <begin position="73"/>
        <end position="355"/>
    </location>
</feature>
<reference evidence="9 10" key="1">
    <citation type="submission" date="2015-03" db="EMBL/GenBank/DDBJ databases">
        <title>Genome assembly of Sandaracinus amylolyticus DSM 53668.</title>
        <authorList>
            <person name="Sharma G."/>
            <person name="Subramanian S."/>
        </authorList>
    </citation>
    <scope>NUCLEOTIDE SEQUENCE [LARGE SCALE GENOMIC DNA]</scope>
    <source>
        <strain evidence="9 10">DSM 53668</strain>
    </source>
</reference>
<evidence type="ECO:0000259" key="8">
    <source>
        <dbReference type="PROSITE" id="PS50011"/>
    </source>
</evidence>
<feature type="transmembrane region" description="Helical" evidence="7">
    <location>
        <begin position="507"/>
        <end position="530"/>
    </location>
</feature>
<dbReference type="InterPro" id="IPR008271">
    <property type="entry name" value="Ser/Thr_kinase_AS"/>
</dbReference>
<organism evidence="9 10">
    <name type="scientific">Sandaracinus amylolyticus</name>
    <dbReference type="NCBI Taxonomy" id="927083"/>
    <lineage>
        <taxon>Bacteria</taxon>
        <taxon>Pseudomonadati</taxon>
        <taxon>Myxococcota</taxon>
        <taxon>Polyangia</taxon>
        <taxon>Polyangiales</taxon>
        <taxon>Sandaracinaceae</taxon>
        <taxon>Sandaracinus</taxon>
    </lineage>
</organism>
<dbReference type="InterPro" id="IPR000719">
    <property type="entry name" value="Prot_kinase_dom"/>
</dbReference>
<evidence type="ECO:0000256" key="3">
    <source>
        <dbReference type="ARBA" id="ARBA00022777"/>
    </source>
</evidence>
<dbReference type="CDD" id="cd14014">
    <property type="entry name" value="STKc_PknB_like"/>
    <property type="match status" value="1"/>
</dbReference>
<keyword evidence="7" id="KW-0472">Membrane</keyword>
<keyword evidence="3 9" id="KW-0418">Kinase</keyword>
<evidence type="ECO:0000256" key="2">
    <source>
        <dbReference type="ARBA" id="ARBA00022741"/>
    </source>
</evidence>
<feature type="binding site" evidence="5">
    <location>
        <position position="102"/>
    </location>
    <ligand>
        <name>ATP</name>
        <dbReference type="ChEBI" id="CHEBI:30616"/>
    </ligand>
</feature>
<dbReference type="KEGG" id="samy:DB32_008494"/>
<dbReference type="GO" id="GO:0005524">
    <property type="term" value="F:ATP binding"/>
    <property type="evidence" value="ECO:0007669"/>
    <property type="project" value="UniProtKB-UniRule"/>
</dbReference>
<evidence type="ECO:0000256" key="4">
    <source>
        <dbReference type="ARBA" id="ARBA00022840"/>
    </source>
</evidence>
<feature type="transmembrane region" description="Helical" evidence="7">
    <location>
        <begin position="551"/>
        <end position="573"/>
    </location>
</feature>
<dbReference type="Gene3D" id="3.30.200.20">
    <property type="entry name" value="Phosphorylase Kinase, domain 1"/>
    <property type="match status" value="1"/>
</dbReference>
<dbReference type="PROSITE" id="PS50011">
    <property type="entry name" value="PROTEIN_KINASE_DOM"/>
    <property type="match status" value="1"/>
</dbReference>
<evidence type="ECO:0000313" key="9">
    <source>
        <dbReference type="EMBL" id="AKF11345.1"/>
    </source>
</evidence>
<evidence type="ECO:0000313" key="10">
    <source>
        <dbReference type="Proteomes" id="UP000034883"/>
    </source>
</evidence>
<keyword evidence="9" id="KW-0723">Serine/threonine-protein kinase</keyword>
<gene>
    <name evidence="9" type="ORF">DB32_008494</name>
</gene>
<feature type="transmembrane region" description="Helical" evidence="7">
    <location>
        <begin position="475"/>
        <end position="495"/>
    </location>
</feature>
<evidence type="ECO:0000256" key="5">
    <source>
        <dbReference type="PROSITE-ProRule" id="PRU10141"/>
    </source>
</evidence>
<sequence length="643" mass="70822">MTSPTSSSEITDDSDATELALRRSGMFQGGSAAHSRASTLTSSGQDDEDDGPTLLESRKNLQSLQPELLADRYESRSVLGEGGMGEVRLVWDRVVGREVAMKVLLPTRSNRSRAKERFLREAHVQGYLDHPGIVPVHEVGTLPSGEPFFTMKRIRGVTLHEVLEGLRKNDPNLRSRFSRRRMLSAFAKACLAIDYAHARGVVHRDLKPENVMLGDFGEVYVLDWGVARIVGTQVQRMPMALLGSITRAEQDLLGTPGYMAPEQIDRSNDADSAADVYSLGAILFEVLTHQALHRGKSVRELMISTREGADARCSVRAPQAAVPPELEAICVRATHADPLKRPQARELHEAIESFLDGDRETARRKLVADLHLRAAKETLKRASGSSGAEGATAQRDAIRGLARALSADPSNPEALQQLLDALAKPLDGKLPEEAEAEIREEEEKQHRVASRALRAGRFSWLLYVPLVVWLGPRDLVLGLTALGAIIAAVIVSWIVDLLPRPRPWMRTAVAVFAMLTIMPIASLFSPLILLPAITAASIPTFMVHLDRPGRWITTAAACIAATLPFALEIAGVIPPSVLIRDGAITILPRMTHFPEWPTRVVLLVLSMSPLITSAILVGRVRWELDAARRRVHWHLWRLRQLMP</sequence>